<dbReference type="Proteomes" id="UP000616724">
    <property type="component" value="Unassembled WGS sequence"/>
</dbReference>
<dbReference type="InterPro" id="IPR014942">
    <property type="entry name" value="AbiEii"/>
</dbReference>
<gene>
    <name evidence="1" type="ORF">Plo01_74840</name>
</gene>
<sequence>MDVLKEPLNRPAAIMSFGPVLALEDAVALKVGALHDRGLPRDLIDVYSATAYFSDAELAALGKRALDEDFYPEDLRDQLDHAAAYADEEFEVYGCRPEQILAMRIWAQQWADRLGSEMAQTDSWDDPEETPG</sequence>
<organism evidence="1 2">
    <name type="scientific">Planobispora longispora</name>
    <dbReference type="NCBI Taxonomy" id="28887"/>
    <lineage>
        <taxon>Bacteria</taxon>
        <taxon>Bacillati</taxon>
        <taxon>Actinomycetota</taxon>
        <taxon>Actinomycetes</taxon>
        <taxon>Streptosporangiales</taxon>
        <taxon>Streptosporangiaceae</taxon>
        <taxon>Planobispora</taxon>
    </lineage>
</organism>
<comment type="caution">
    <text evidence="1">The sequence shown here is derived from an EMBL/GenBank/DDBJ whole genome shotgun (WGS) entry which is preliminary data.</text>
</comment>
<evidence type="ECO:0000313" key="1">
    <source>
        <dbReference type="EMBL" id="GIH81055.1"/>
    </source>
</evidence>
<accession>A0A8J3RUP8</accession>
<reference evidence="1 2" key="1">
    <citation type="submission" date="2021-01" db="EMBL/GenBank/DDBJ databases">
        <title>Whole genome shotgun sequence of Planobispora longispora NBRC 13918.</title>
        <authorList>
            <person name="Komaki H."/>
            <person name="Tamura T."/>
        </authorList>
    </citation>
    <scope>NUCLEOTIDE SEQUENCE [LARGE SCALE GENOMIC DNA]</scope>
    <source>
        <strain evidence="1 2">NBRC 13918</strain>
    </source>
</reference>
<keyword evidence="2" id="KW-1185">Reference proteome</keyword>
<dbReference type="AlphaFoldDB" id="A0A8J3RUP8"/>
<name>A0A8J3RUP8_9ACTN</name>
<dbReference type="EMBL" id="BOOH01000067">
    <property type="protein sequence ID" value="GIH81055.1"/>
    <property type="molecule type" value="Genomic_DNA"/>
</dbReference>
<dbReference type="Pfam" id="PF08843">
    <property type="entry name" value="AbiEii"/>
    <property type="match status" value="1"/>
</dbReference>
<evidence type="ECO:0000313" key="2">
    <source>
        <dbReference type="Proteomes" id="UP000616724"/>
    </source>
</evidence>
<proteinExistence type="predicted"/>
<dbReference type="RefSeq" id="WP_239317813.1">
    <property type="nucleotide sequence ID" value="NZ_BOOH01000067.1"/>
</dbReference>
<protein>
    <submittedName>
        <fullName evidence="1">Uncharacterized protein</fullName>
    </submittedName>
</protein>